<evidence type="ECO:0000313" key="1">
    <source>
        <dbReference type="Proteomes" id="UP000790787"/>
    </source>
</evidence>
<name>A0A1S3YH53_TOBAC</name>
<dbReference type="RefSeq" id="XP_016451445.1">
    <property type="nucleotide sequence ID" value="XM_016595959.1"/>
</dbReference>
<dbReference type="RefSeq" id="XP_016451445.2">
    <property type="nucleotide sequence ID" value="XM_016595959.2"/>
</dbReference>
<dbReference type="PaxDb" id="4097-A0A1S3YH53"/>
<dbReference type="GeneID" id="107776125"/>
<dbReference type="AlphaFoldDB" id="A0A1S3YH53"/>
<proteinExistence type="predicted"/>
<evidence type="ECO:0000313" key="2">
    <source>
        <dbReference type="RefSeq" id="XP_016451445.2"/>
    </source>
</evidence>
<reference evidence="1" key="1">
    <citation type="journal article" date="2014" name="Nat. Commun.">
        <title>The tobacco genome sequence and its comparison with those of tomato and potato.</title>
        <authorList>
            <person name="Sierro N."/>
            <person name="Battey J.N."/>
            <person name="Ouadi S."/>
            <person name="Bakaher N."/>
            <person name="Bovet L."/>
            <person name="Willig A."/>
            <person name="Goepfert S."/>
            <person name="Peitsch M.C."/>
            <person name="Ivanov N.V."/>
        </authorList>
    </citation>
    <scope>NUCLEOTIDE SEQUENCE [LARGE SCALE GENOMIC DNA]</scope>
</reference>
<gene>
    <name evidence="2" type="primary">LOC107776125</name>
</gene>
<dbReference type="OrthoDB" id="1938625at2759"/>
<accession>A0A1S3YH53</accession>
<dbReference type="PANTHER" id="PTHR33116:SF66">
    <property type="entry name" value="REVERSE TRANSCRIPTASE ZINC-BINDING DOMAIN-CONTAINING PROTEIN"/>
    <property type="match status" value="1"/>
</dbReference>
<dbReference type="Proteomes" id="UP000790787">
    <property type="component" value="Chromosome 19"/>
</dbReference>
<dbReference type="PANTHER" id="PTHR33116">
    <property type="entry name" value="REVERSE TRANSCRIPTASE ZINC-BINDING DOMAIN-CONTAINING PROTEIN-RELATED-RELATED"/>
    <property type="match status" value="1"/>
</dbReference>
<organism evidence="1 2">
    <name type="scientific">Nicotiana tabacum</name>
    <name type="common">Common tobacco</name>
    <dbReference type="NCBI Taxonomy" id="4097"/>
    <lineage>
        <taxon>Eukaryota</taxon>
        <taxon>Viridiplantae</taxon>
        <taxon>Streptophyta</taxon>
        <taxon>Embryophyta</taxon>
        <taxon>Tracheophyta</taxon>
        <taxon>Spermatophyta</taxon>
        <taxon>Magnoliopsida</taxon>
        <taxon>eudicotyledons</taxon>
        <taxon>Gunneridae</taxon>
        <taxon>Pentapetalae</taxon>
        <taxon>asterids</taxon>
        <taxon>lamiids</taxon>
        <taxon>Solanales</taxon>
        <taxon>Solanaceae</taxon>
        <taxon>Nicotianoideae</taxon>
        <taxon>Nicotianeae</taxon>
        <taxon>Nicotiana</taxon>
    </lineage>
</organism>
<dbReference type="KEGG" id="nta:107776125"/>
<sequence>MSPYLFVLAMEYLNGSLKQLRHNLDFNYHPKCDRMKLSRQDLHHLMLQAFHHFSNVRGLRANMKKSSLYIAGVSQGISEEMQFSQGEMPFKYLGVPLSSKKITVQQCQPLVER</sequence>
<reference evidence="2" key="2">
    <citation type="submission" date="2025-08" db="UniProtKB">
        <authorList>
            <consortium name="RefSeq"/>
        </authorList>
    </citation>
    <scope>IDENTIFICATION</scope>
    <source>
        <tissue evidence="2">Leaf</tissue>
    </source>
</reference>
<keyword evidence="1" id="KW-1185">Reference proteome</keyword>
<protein>
    <submittedName>
        <fullName evidence="2">Uncharacterized protein LOC107776125</fullName>
    </submittedName>
</protein>